<dbReference type="SUPFAM" id="SSF51735">
    <property type="entry name" value="NAD(P)-binding Rossmann-fold domains"/>
    <property type="match status" value="1"/>
</dbReference>
<dbReference type="SMART" id="SM00822">
    <property type="entry name" value="PKS_KR"/>
    <property type="match status" value="1"/>
</dbReference>
<evidence type="ECO:0000313" key="4">
    <source>
        <dbReference type="Proteomes" id="UP001297581"/>
    </source>
</evidence>
<dbReference type="Proteomes" id="UP001297581">
    <property type="component" value="Unassembled WGS sequence"/>
</dbReference>
<proteinExistence type="inferred from homology"/>
<dbReference type="Gene3D" id="3.40.50.720">
    <property type="entry name" value="NAD(P)-binding Rossmann-like Domain"/>
    <property type="match status" value="1"/>
</dbReference>
<dbReference type="PANTHER" id="PTHR43975">
    <property type="entry name" value="ZGC:101858"/>
    <property type="match status" value="1"/>
</dbReference>
<dbReference type="EMBL" id="JAKUDL010000005">
    <property type="protein sequence ID" value="MCH4295615.1"/>
    <property type="molecule type" value="Genomic_DNA"/>
</dbReference>
<dbReference type="PRINTS" id="PR00081">
    <property type="entry name" value="GDHRDH"/>
</dbReference>
<reference evidence="3 4" key="1">
    <citation type="submission" date="2022-02" db="EMBL/GenBank/DDBJ databases">
        <title>The genome sequence of Shewanella sp. 3B26.</title>
        <authorList>
            <person name="Du J."/>
        </authorList>
    </citation>
    <scope>NUCLEOTIDE SEQUENCE [LARGE SCALE GENOMIC DNA]</scope>
    <source>
        <strain evidence="3 4">3B26</strain>
    </source>
</reference>
<dbReference type="RefSeq" id="WP_240591797.1">
    <property type="nucleotide sequence ID" value="NZ_JAKUDL010000005.1"/>
</dbReference>
<dbReference type="Pfam" id="PF13561">
    <property type="entry name" value="adh_short_C2"/>
    <property type="match status" value="1"/>
</dbReference>
<evidence type="ECO:0000256" key="1">
    <source>
        <dbReference type="ARBA" id="ARBA00006484"/>
    </source>
</evidence>
<protein>
    <submittedName>
        <fullName evidence="3">SDR family oxidoreductase</fullName>
    </submittedName>
</protein>
<dbReference type="InterPro" id="IPR002347">
    <property type="entry name" value="SDR_fam"/>
</dbReference>
<evidence type="ECO:0000313" key="3">
    <source>
        <dbReference type="EMBL" id="MCH4295615.1"/>
    </source>
</evidence>
<dbReference type="CDD" id="cd05233">
    <property type="entry name" value="SDR_c"/>
    <property type="match status" value="1"/>
</dbReference>
<dbReference type="AlphaFoldDB" id="A0AAJ1BIW0"/>
<dbReference type="InterPro" id="IPR057326">
    <property type="entry name" value="KR_dom"/>
</dbReference>
<gene>
    <name evidence="3" type="ORF">MJ923_15005</name>
</gene>
<comment type="similarity">
    <text evidence="1">Belongs to the short-chain dehydrogenases/reductases (SDR) family.</text>
</comment>
<evidence type="ECO:0000259" key="2">
    <source>
        <dbReference type="SMART" id="SM00822"/>
    </source>
</evidence>
<keyword evidence="4" id="KW-1185">Reference proteome</keyword>
<comment type="caution">
    <text evidence="3">The sequence shown here is derived from an EMBL/GenBank/DDBJ whole genome shotgun (WGS) entry which is preliminary data.</text>
</comment>
<name>A0AAJ1BIW0_9GAMM</name>
<dbReference type="InterPro" id="IPR036291">
    <property type="entry name" value="NAD(P)-bd_dom_sf"/>
</dbReference>
<accession>A0AAJ1BIW0</accession>
<sequence>MDTQQAPQKTLLITGATSGIGYAAASHFLKLGWQLVITGRNQARLDDAVSQLQAQQKGAKVLGVLADSADVSHLPRLKQTLEECQIRLDALLLNAGIFKPFGLADMTDSLFEETMQVNFKGPLFTLQTLLPLLSQGASVVYTSSIAVEKGFAGAAIYSASKGAFEAAVAAINLELAPRNIRINSLRPGVTLTEIQQKAGFSQQQIDGLGDQLSSTAFGGFLQPEQMLAGLAFLLSPGSEGVIGTSLTIDGGYCL</sequence>
<organism evidence="3 4">
    <name type="scientific">Shewanella zhuhaiensis</name>
    <dbReference type="NCBI Taxonomy" id="2919576"/>
    <lineage>
        <taxon>Bacteria</taxon>
        <taxon>Pseudomonadati</taxon>
        <taxon>Pseudomonadota</taxon>
        <taxon>Gammaproteobacteria</taxon>
        <taxon>Alteromonadales</taxon>
        <taxon>Shewanellaceae</taxon>
        <taxon>Shewanella</taxon>
    </lineage>
</organism>
<dbReference type="PANTHER" id="PTHR43975:SF2">
    <property type="entry name" value="EG:BACR7A4.14 PROTEIN-RELATED"/>
    <property type="match status" value="1"/>
</dbReference>
<feature type="domain" description="Ketoreductase" evidence="2">
    <location>
        <begin position="9"/>
        <end position="188"/>
    </location>
</feature>